<name>A0A411HNQ3_9GAMM</name>
<sequence length="342" mass="37136">MLIDSSTEQNEGLPEAQVRAALIAADDPSASPAERAEMLMEIARGLQLKPRSAQQLHDAVALYRRALELVPESDPLLAARIRAREGTAHQALPDGGAEALDAALECYEAARPHLQTYGLPEELAELDINLGLVTQSQAGIGRARITDAIAHYHHALRVFTRERHPREFAILHNNLAIAYLSIPVIDEAGKLREALAVQSFEQMLQVINLVDHPSEYAMAQNNLGNALQYAPSKHPIANILRAIEAYDEALKVRTPRDTPVEYANTIANKANALCNLPDNPEHPELGNARHLAAARALYAEAHALFSQYGLSGNAAAVAEALIELDSPTPFGEAILPIAKELQ</sequence>
<dbReference type="Proteomes" id="UP000291562">
    <property type="component" value="Chromosome"/>
</dbReference>
<organism evidence="1 2">
    <name type="scientific">Pseudolysobacter antarcticus</name>
    <dbReference type="NCBI Taxonomy" id="2511995"/>
    <lineage>
        <taxon>Bacteria</taxon>
        <taxon>Pseudomonadati</taxon>
        <taxon>Pseudomonadota</taxon>
        <taxon>Gammaproteobacteria</taxon>
        <taxon>Lysobacterales</taxon>
        <taxon>Rhodanobacteraceae</taxon>
        <taxon>Pseudolysobacter</taxon>
    </lineage>
</organism>
<gene>
    <name evidence="1" type="ORF">ELE36_18020</name>
</gene>
<reference evidence="1 2" key="1">
    <citation type="submission" date="2019-01" db="EMBL/GenBank/DDBJ databases">
        <title>Pseudolysobacter antarctica gen. nov., sp. nov., isolated from Fildes Peninsula, Antarctica.</title>
        <authorList>
            <person name="Wei Z."/>
            <person name="Peng F."/>
        </authorList>
    </citation>
    <scope>NUCLEOTIDE SEQUENCE [LARGE SCALE GENOMIC DNA]</scope>
    <source>
        <strain evidence="1 2">AQ6-296</strain>
    </source>
</reference>
<dbReference type="Gene3D" id="1.25.40.10">
    <property type="entry name" value="Tetratricopeptide repeat domain"/>
    <property type="match status" value="1"/>
</dbReference>
<dbReference type="EMBL" id="CP035704">
    <property type="protein sequence ID" value="QBB72111.1"/>
    <property type="molecule type" value="Genomic_DNA"/>
</dbReference>
<dbReference type="SUPFAM" id="SSF48452">
    <property type="entry name" value="TPR-like"/>
    <property type="match status" value="1"/>
</dbReference>
<evidence type="ECO:0008006" key="3">
    <source>
        <dbReference type="Google" id="ProtNLM"/>
    </source>
</evidence>
<dbReference type="OrthoDB" id="506531at2"/>
<keyword evidence="2" id="KW-1185">Reference proteome</keyword>
<protein>
    <recommendedName>
        <fullName evidence="3">Tetratricopeptide repeat protein</fullName>
    </recommendedName>
</protein>
<proteinExistence type="predicted"/>
<dbReference type="InterPro" id="IPR011990">
    <property type="entry name" value="TPR-like_helical_dom_sf"/>
</dbReference>
<dbReference type="RefSeq" id="WP_129835764.1">
    <property type="nucleotide sequence ID" value="NZ_CP035704.1"/>
</dbReference>
<evidence type="ECO:0000313" key="2">
    <source>
        <dbReference type="Proteomes" id="UP000291562"/>
    </source>
</evidence>
<dbReference type="AlphaFoldDB" id="A0A411HNQ3"/>
<dbReference type="KEGG" id="xbc:ELE36_18020"/>
<accession>A0A411HNQ3</accession>
<evidence type="ECO:0000313" key="1">
    <source>
        <dbReference type="EMBL" id="QBB72111.1"/>
    </source>
</evidence>